<name>A0A9I9E6Y2_CUCME</name>
<proteinExistence type="predicted"/>
<dbReference type="AlphaFoldDB" id="A0A9I9E6Y2"/>
<dbReference type="Gramene" id="MELO3C029635.2.1">
    <property type="protein sequence ID" value="MELO3C029635.2.1"/>
    <property type="gene ID" value="MELO3C029635.2"/>
</dbReference>
<evidence type="ECO:0000313" key="1">
    <source>
        <dbReference type="EnsemblPlants" id="MELO3C029635.2.1"/>
    </source>
</evidence>
<protein>
    <submittedName>
        <fullName evidence="1">Uncharacterized protein</fullName>
    </submittedName>
</protein>
<dbReference type="EnsemblPlants" id="MELO3C029635.2.1">
    <property type="protein sequence ID" value="MELO3C029635.2.1"/>
    <property type="gene ID" value="MELO3C029635.2"/>
</dbReference>
<organism evidence="1">
    <name type="scientific">Cucumis melo</name>
    <name type="common">Muskmelon</name>
    <dbReference type="NCBI Taxonomy" id="3656"/>
    <lineage>
        <taxon>Eukaryota</taxon>
        <taxon>Viridiplantae</taxon>
        <taxon>Streptophyta</taxon>
        <taxon>Embryophyta</taxon>
        <taxon>Tracheophyta</taxon>
        <taxon>Spermatophyta</taxon>
        <taxon>Magnoliopsida</taxon>
        <taxon>eudicotyledons</taxon>
        <taxon>Gunneridae</taxon>
        <taxon>Pentapetalae</taxon>
        <taxon>rosids</taxon>
        <taxon>fabids</taxon>
        <taxon>Cucurbitales</taxon>
        <taxon>Cucurbitaceae</taxon>
        <taxon>Benincaseae</taxon>
        <taxon>Cucumis</taxon>
    </lineage>
</organism>
<accession>A0A9I9E6Y2</accession>
<reference evidence="1" key="1">
    <citation type="submission" date="2023-03" db="UniProtKB">
        <authorList>
            <consortium name="EnsemblPlants"/>
        </authorList>
    </citation>
    <scope>IDENTIFICATION</scope>
</reference>
<sequence length="80" mass="9008">MKNFDKVVDVGSNRKLLFVTPKPCTSVWKLVRFKVIKVALSTEKLPQSQVTMKAGQSLSQLISVSFGRGTRARRHVLHVK</sequence>